<dbReference type="SMART" id="SM00490">
    <property type="entry name" value="HELICc"/>
    <property type="match status" value="1"/>
</dbReference>
<name>A0ABQ1E1K1_9FIRM</name>
<dbReference type="InterPro" id="IPR029063">
    <property type="entry name" value="SAM-dependent_MTases_sf"/>
</dbReference>
<dbReference type="SUPFAM" id="SSF53335">
    <property type="entry name" value="S-adenosyl-L-methionine-dependent methyltransferases"/>
    <property type="match status" value="1"/>
</dbReference>
<dbReference type="EMBL" id="BLYJ01000026">
    <property type="protein sequence ID" value="GFO88821.1"/>
    <property type="molecule type" value="Genomic_DNA"/>
</dbReference>
<evidence type="ECO:0000256" key="1">
    <source>
        <dbReference type="SAM" id="Coils"/>
    </source>
</evidence>
<dbReference type="InterPro" id="IPR038718">
    <property type="entry name" value="SNF2-like_sf"/>
</dbReference>
<feature type="region of interest" description="Disordered" evidence="2">
    <location>
        <begin position="535"/>
        <end position="558"/>
    </location>
</feature>
<evidence type="ECO:0000256" key="2">
    <source>
        <dbReference type="SAM" id="MobiDB-lite"/>
    </source>
</evidence>
<dbReference type="InterPro" id="IPR027417">
    <property type="entry name" value="P-loop_NTPase"/>
</dbReference>
<dbReference type="Pfam" id="PF00271">
    <property type="entry name" value="Helicase_C"/>
    <property type="match status" value="1"/>
</dbReference>
<dbReference type="Gene3D" id="3.40.50.10810">
    <property type="entry name" value="Tandem AAA-ATPase domain"/>
    <property type="match status" value="1"/>
</dbReference>
<feature type="domain" description="Helicase C-terminal" evidence="3">
    <location>
        <begin position="2170"/>
        <end position="2339"/>
    </location>
</feature>
<dbReference type="InterPro" id="IPR001650">
    <property type="entry name" value="Helicase_C-like"/>
</dbReference>
<dbReference type="SMART" id="SM00487">
    <property type="entry name" value="DEXDc"/>
    <property type="match status" value="1"/>
</dbReference>
<accession>A0ABQ1E1K1</accession>
<proteinExistence type="predicted"/>
<dbReference type="Proteomes" id="UP000620147">
    <property type="component" value="Unassembled WGS sequence"/>
</dbReference>
<reference evidence="4 5" key="1">
    <citation type="submission" date="2020-06" db="EMBL/GenBank/DDBJ databases">
        <title>Characterization of fructooligosaccharide metabolism and fructooligosaccharide-degrading enzymes in human commensal butyrate producers.</title>
        <authorList>
            <person name="Tanno H."/>
            <person name="Fujii T."/>
            <person name="Hirano K."/>
            <person name="Maeno S."/>
            <person name="Tonozuka T."/>
            <person name="Sakamoto M."/>
            <person name="Ohkuma M."/>
            <person name="Tochio T."/>
            <person name="Endo A."/>
        </authorList>
    </citation>
    <scope>NUCLEOTIDE SEQUENCE [LARGE SCALE GENOMIC DNA]</scope>
    <source>
        <strain evidence="4 5">JCM 31056</strain>
    </source>
</reference>
<feature type="region of interest" description="Disordered" evidence="2">
    <location>
        <begin position="2558"/>
        <end position="2605"/>
    </location>
</feature>
<dbReference type="SUPFAM" id="SSF52540">
    <property type="entry name" value="P-loop containing nucleoside triphosphate hydrolases"/>
    <property type="match status" value="2"/>
</dbReference>
<feature type="coiled-coil region" evidence="1">
    <location>
        <begin position="2505"/>
        <end position="2532"/>
    </location>
</feature>
<feature type="region of interest" description="Disordered" evidence="2">
    <location>
        <begin position="1"/>
        <end position="30"/>
    </location>
</feature>
<dbReference type="Gene3D" id="3.40.50.150">
    <property type="entry name" value="Vaccinia Virus protein VP39"/>
    <property type="match status" value="1"/>
</dbReference>
<gene>
    <name evidence="4" type="ORF">BUFA31_19850</name>
</gene>
<keyword evidence="5" id="KW-1185">Reference proteome</keyword>
<comment type="caution">
    <text evidence="4">The sequence shown here is derived from an EMBL/GenBank/DDBJ whole genome shotgun (WGS) entry which is preliminary data.</text>
</comment>
<feature type="compositionally biased region" description="Basic and acidic residues" evidence="2">
    <location>
        <begin position="2558"/>
        <end position="2575"/>
    </location>
</feature>
<dbReference type="PANTHER" id="PTHR41313:SF1">
    <property type="entry name" value="DNA METHYLASE ADENINE-SPECIFIC DOMAIN-CONTAINING PROTEIN"/>
    <property type="match status" value="1"/>
</dbReference>
<sequence>MGAADEQHPPLRRGKRTERPDLRLTEIDTPFSTPADYGQVSLFRTPEEQIEQIADSAEAPAPALFAARLTDSITDRILAAGGNDRNSSLRIYARYQAADSAGNIAAFLKKEYGVGGRGFTVDGAPFSLWFDETGICIAAGKSARFAPSAVHFTWEQAEQRIRKLVERGTYLPADQVPWARGNEYKELSQNLWYMMQDTESGPKIKELMPVLSDLYDGPPYGFPDATKRILDTLQTPEGLKTITDEVRVFYSAYAADPELMRWKRYAPVRQLRTLEELAQPARVFAADPDFQPVKVSFITQDEVDAMISEYPGNTKYRLSVSSYFALHPDRKERQDSMKNRFGLSGQSDIVRNIWCDSKGMKLERSAGEKYDAVLLRWAQVEKRIAELIAADRFLTDDDKQQIPGYTKNVLARRIDRLFACAPATAECPYQRGDISSDNTPEIVAMLTEPKETECLQAAMQNVLQGMTPEDRGYDACIRAYDSLTAYRNGTFDLWKSDPAVSAQAKQEKAQTASQKPTSALDEAARKLFQGTAPLADGDQLSLDMSPQPTPSVEPTEEPPKLRTITIDLTAPSKKTEKQYDLGYGHLGNGMTVWNKAELADGDYKTVAHIQPDRTVTFYEDVPDAVRSEIEKIARTTEMTVSATQDAPVFSTSAQPEPEKESDGEIPTEQGENKTIIIPNNESESAVRSEETADEPEFHINGEAYLRLKAEYSTHMIGVQDGQYILFCGADATQIVTDYPRKVYEQDIPGMGKVPVTGFAEGWQAVGSKLQQRGHSVTFGQEKDGEYEVIQSLDISEYIPLRMKLEEDGRIFTVESVDYSAGEVELRDDTFVSHRGFPIFRNEPVSYVREWVEQQRDADLTAAAEGKEPLNPVLTGEDALNAALLEQAKGLILDFWSEEYRSDKTEFPPETDLHHVGLAYSTAGDNDEHEIQVEADLIDYAINYYADGVLVLQEKWDSLQELIHNELETLDFDVLYSTAVHEADFPEEPEQSENFHLTDGDINVGGQKSKYQDNVAAIRLLKELETEQRQATPDEQSILAHYSGWGGIPQAFDEQNEKWEKEYFELKTLLTPEEYAAARSSTLNAHYTSPTVIRAMYAALEHMGVKPNTLLEPAMGIGNFFGLLPEQYHSAKLYGVELDSVTGRIAKQLYPEANITVDGFERVELPDNAFDLAIGNVPFGSYKLSEPRYNENNFLIHDHFFAKPLDKVHPGGIVAFITSKGTLDKKDCAVREYLAQRGDLLGAIRLPSNAFAKNANTEVTSDIIFLQKREQPPEQLPDWVELGQTADGVPVNRYFEQHPEMILGTMVWDKKMYSNDLETRCLPVEGADLGSQLATAIQHLDQPDTQLLSTDTAELPEIVIPSVEEAEPVRSFSYTEQDGVLYYKNATELEPVSEATTTMERIRGMISIRDITRSLIDLQMRGGTDAEIHELQADLNDAYDTFTAKYGLLCSTANKRAFEQDSSYCLLRSLEIIDEDTGKLERKADMFTKRTINREIVIDHVDTASEALAVSIGERACVDLPFMASLLGRENTESIIAELQGVIYKDPTAGEDPLAGWQTADEYLSGNVRKKLTAAREAAERDPAFAGNVTALEKAQPVDLTAAEIDVRIGATWIEPEYYTQFVHELLKPSHWAKREVRVLYSEATGEWRLTGKTADSENNSLAYVTYGTKRRNAYTIIEDSLNLKDSRVYDTVTDASGKETRELNTKETILAQQRQDLIREAFKSWIWKDPERRETLCKKYNDLYNAIRPREYNGEHLRFTGMTPDIALLPHQRNAVARMLYGGNSLLAHCVGAGKTFECIAAAMEAKRLGLVKKNLVVVPNHLTEQWGADFLRLYPGANILVATKKDFEPANRKTFCSRIATGDYDAVVIGHTQFEKIPLSPDRQKAVIHDQIDQILESIDEAKSQNGERYTIKQLERMRKTLETRLEKLNDQSRKDNVIYFEELGVDKLFVDEGHLFKNLFLATKMRNVAGIGQTDAQKSSDMFAKCRYLDEITGGKGVVFATGTPVSNSMSELYTMMRYLQYDLLEETGLLHFDSWAANFGETVTSMELAPEGTGFRSRTRFAKFFNLPELMAMWREAADIQTAEMLKLPVPEHESITVVTKPSAYQQDMVAELGERAEAIRRRMVEPKEDNMLKVTSDGRKLALDQRLADPTLPDDPESKVNVCVQNVYQVWQDTAEQNGAQLIFSDLSTPKGDGSFNVYEDIKQKLMEKGVPPEEIAFIHDAKTENQKAELFAKVRKGQVRVLLGSTAKMGAGTNVQTRLAALHHIDCPWRPADIEQREGRILRRGNSFKKVKLFKYVTEGTFDAYNWSILENKQKFIGQLMSSKNPSRTCEDVDAAALSYAEVKALASGDPRIIEYTELDAQVTKLKLVKANFESQKYALEDKLLKFFPQSILREQEFIRALTEDSAHLQAHTPIEFSMQIGGVTCTERKAAGQAILDACTAMQDVSEKHTIGEYRGFPITLWANVQTQKFQLTLHHKLSQEVELGADAVGNTTRIDHVLDEIPKNLEKHKTALENLTAQQQEAQEEVKRPFAQEQELTDKTNRLNVLRLALHMDDGEKPQPEHTEEKPSIRGMLKRMGMESAATAAAPGQSHSQEAELA</sequence>
<evidence type="ECO:0000313" key="5">
    <source>
        <dbReference type="Proteomes" id="UP000620147"/>
    </source>
</evidence>
<feature type="region of interest" description="Disordered" evidence="2">
    <location>
        <begin position="646"/>
        <end position="671"/>
    </location>
</feature>
<feature type="compositionally biased region" description="Basic and acidic residues" evidence="2">
    <location>
        <begin position="17"/>
        <end position="26"/>
    </location>
</feature>
<dbReference type="InterPro" id="IPR052933">
    <property type="entry name" value="DNA_Protect_Modify"/>
</dbReference>
<evidence type="ECO:0000259" key="3">
    <source>
        <dbReference type="PROSITE" id="PS51194"/>
    </source>
</evidence>
<protein>
    <recommendedName>
        <fullName evidence="3">Helicase C-terminal domain-containing protein</fullName>
    </recommendedName>
</protein>
<dbReference type="RefSeq" id="WP_407926638.1">
    <property type="nucleotide sequence ID" value="NZ_BLYJ01000026.1"/>
</dbReference>
<dbReference type="PROSITE" id="PS51194">
    <property type="entry name" value="HELICASE_CTER"/>
    <property type="match status" value="1"/>
</dbReference>
<dbReference type="Gene3D" id="3.40.50.300">
    <property type="entry name" value="P-loop containing nucleotide triphosphate hydrolases"/>
    <property type="match status" value="1"/>
</dbReference>
<keyword evidence="1" id="KW-0175">Coiled coil</keyword>
<dbReference type="PANTHER" id="PTHR41313">
    <property type="entry name" value="ADENINE-SPECIFIC METHYLTRANSFERASE"/>
    <property type="match status" value="1"/>
</dbReference>
<organism evidence="4 5">
    <name type="scientific">Butyricicoccus faecihominis</name>
    <dbReference type="NCBI Taxonomy" id="1712515"/>
    <lineage>
        <taxon>Bacteria</taxon>
        <taxon>Bacillati</taxon>
        <taxon>Bacillota</taxon>
        <taxon>Clostridia</taxon>
        <taxon>Eubacteriales</taxon>
        <taxon>Butyricicoccaceae</taxon>
        <taxon>Butyricicoccus</taxon>
    </lineage>
</organism>
<dbReference type="InterPro" id="IPR014001">
    <property type="entry name" value="Helicase_ATP-bd"/>
</dbReference>
<evidence type="ECO:0000313" key="4">
    <source>
        <dbReference type="EMBL" id="GFO88821.1"/>
    </source>
</evidence>